<dbReference type="InterPro" id="IPR036188">
    <property type="entry name" value="FAD/NAD-bd_sf"/>
</dbReference>
<accession>A0A150TU12</accession>
<evidence type="ECO:0000313" key="6">
    <source>
        <dbReference type="Proteomes" id="UP000075502"/>
    </source>
</evidence>
<dbReference type="PRINTS" id="PR00420">
    <property type="entry name" value="RNGMNOXGNASE"/>
</dbReference>
<dbReference type="GO" id="GO:0016709">
    <property type="term" value="F:oxidoreductase activity, acting on paired donors, with incorporation or reduction of molecular oxygen, NAD(P)H as one donor, and incorporation of one atom of oxygen"/>
    <property type="evidence" value="ECO:0007669"/>
    <property type="project" value="UniProtKB-ARBA"/>
</dbReference>
<name>A0A150TU12_SORCE</name>
<dbReference type="PANTHER" id="PTHR43004">
    <property type="entry name" value="TRK SYSTEM POTASSIUM UPTAKE PROTEIN"/>
    <property type="match status" value="1"/>
</dbReference>
<dbReference type="GO" id="GO:0071949">
    <property type="term" value="F:FAD binding"/>
    <property type="evidence" value="ECO:0007669"/>
    <property type="project" value="InterPro"/>
</dbReference>
<dbReference type="Proteomes" id="UP000075502">
    <property type="component" value="Unassembled WGS sequence"/>
</dbReference>
<comment type="cofactor">
    <cofactor evidence="1">
        <name>FAD</name>
        <dbReference type="ChEBI" id="CHEBI:57692"/>
    </cofactor>
</comment>
<comment type="caution">
    <text evidence="5">The sequence shown here is derived from an EMBL/GenBank/DDBJ whole genome shotgun (WGS) entry which is preliminary data.</text>
</comment>
<dbReference type="InterPro" id="IPR050641">
    <property type="entry name" value="RIFMO-like"/>
</dbReference>
<feature type="domain" description="FAD-binding" evidence="4">
    <location>
        <begin position="1"/>
        <end position="60"/>
    </location>
</feature>
<evidence type="ECO:0000259" key="4">
    <source>
        <dbReference type="Pfam" id="PF01494"/>
    </source>
</evidence>
<keyword evidence="3" id="KW-0274">FAD</keyword>
<dbReference type="InterPro" id="IPR002938">
    <property type="entry name" value="FAD-bd"/>
</dbReference>
<evidence type="ECO:0000256" key="3">
    <source>
        <dbReference type="ARBA" id="ARBA00022827"/>
    </source>
</evidence>
<proteinExistence type="predicted"/>
<dbReference type="Pfam" id="PF01494">
    <property type="entry name" value="FAD_binding_3"/>
    <property type="match status" value="1"/>
</dbReference>
<keyword evidence="2" id="KW-0285">Flavoprotein</keyword>
<protein>
    <recommendedName>
        <fullName evidence="4">FAD-binding domain-containing protein</fullName>
    </recommendedName>
</protein>
<organism evidence="5 6">
    <name type="scientific">Sorangium cellulosum</name>
    <name type="common">Polyangium cellulosum</name>
    <dbReference type="NCBI Taxonomy" id="56"/>
    <lineage>
        <taxon>Bacteria</taxon>
        <taxon>Pseudomonadati</taxon>
        <taxon>Myxococcota</taxon>
        <taxon>Polyangia</taxon>
        <taxon>Polyangiales</taxon>
        <taxon>Polyangiaceae</taxon>
        <taxon>Sorangium</taxon>
    </lineage>
</organism>
<evidence type="ECO:0000256" key="2">
    <source>
        <dbReference type="ARBA" id="ARBA00022630"/>
    </source>
</evidence>
<dbReference type="SUPFAM" id="SSF51905">
    <property type="entry name" value="FAD/NAD(P)-binding domain"/>
    <property type="match status" value="1"/>
</dbReference>
<dbReference type="Pfam" id="PF21274">
    <property type="entry name" value="Rng_hyd_C"/>
    <property type="match status" value="1"/>
</dbReference>
<sequence length="221" mass="23194">MGDAAHIHFPMGGQGLNVGLQDAMNLGWKLAAAVKGWAPPRLLDSYHDERHPVGRALSRNTEAQTQLLDLSDPGLALRELMSDLLAIDAVNRRLAGQISALDVAYPPAEGAPAHASVGRRAPDRALETARGPARLYDLLHAGRFVLLDLAGDADLQAAGGACRDRVDVVQAAIVAPPGDLAGVDALLVRPDGHVAWASDGSGRAARLDELRGALARWCGHA</sequence>
<reference evidence="5 6" key="1">
    <citation type="submission" date="2014-02" db="EMBL/GenBank/DDBJ databases">
        <title>The small core and large imbalanced accessory genome model reveals a collaborative survival strategy of Sorangium cellulosum strains in nature.</title>
        <authorList>
            <person name="Han K."/>
            <person name="Peng R."/>
            <person name="Blom J."/>
            <person name="Li Y.-Z."/>
        </authorList>
    </citation>
    <scope>NUCLEOTIDE SEQUENCE [LARGE SCALE GENOMIC DNA]</scope>
    <source>
        <strain evidence="5 6">So0007-03</strain>
    </source>
</reference>
<dbReference type="Gene3D" id="3.40.30.120">
    <property type="match status" value="1"/>
</dbReference>
<evidence type="ECO:0000256" key="1">
    <source>
        <dbReference type="ARBA" id="ARBA00001974"/>
    </source>
</evidence>
<gene>
    <name evidence="5" type="ORF">BE21_02165</name>
</gene>
<dbReference type="EMBL" id="JEME01001110">
    <property type="protein sequence ID" value="KYG08047.1"/>
    <property type="molecule type" value="Genomic_DNA"/>
</dbReference>
<dbReference type="PANTHER" id="PTHR43004:SF19">
    <property type="entry name" value="BINDING MONOOXYGENASE, PUTATIVE (JCVI)-RELATED"/>
    <property type="match status" value="1"/>
</dbReference>
<evidence type="ECO:0000313" key="5">
    <source>
        <dbReference type="EMBL" id="KYG08047.1"/>
    </source>
</evidence>
<dbReference type="AlphaFoldDB" id="A0A150TU12"/>
<dbReference type="Gene3D" id="3.50.50.60">
    <property type="entry name" value="FAD/NAD(P)-binding domain"/>
    <property type="match status" value="1"/>
</dbReference>